<evidence type="ECO:0000313" key="8">
    <source>
        <dbReference type="EMBL" id="EKE77394.1"/>
    </source>
</evidence>
<dbReference type="PATRIC" id="fig|745411.4.peg.238"/>
<evidence type="ECO:0000256" key="1">
    <source>
        <dbReference type="ARBA" id="ARBA00001961"/>
    </source>
</evidence>
<dbReference type="STRING" id="745411.B3C1_01245"/>
<sequence>MQFIDVIDNALPDALCDALLARFAEEPAVAPGQTGAGVDQSKKRSRDITLDRYPHWRDMHQAILTQTYPHIRNYLDKHFMLLMGAVSPQVLHPETGEAVTLTPGNYREVGQPNLDALVQHFYRCGYINMQHYEQQLGGYPHWHSEVFPQAPHNEPLHRVLLWMYYLNDVEEGGETEFFYQRHRVQPKKGRMVIAPAGFTHTHRGNAPLSGDKYILTSWVMFNRAEQLYGAKGGQ</sequence>
<dbReference type="PANTHER" id="PTHR10869">
    <property type="entry name" value="PROLYL 4-HYDROXYLASE ALPHA SUBUNIT"/>
    <property type="match status" value="1"/>
</dbReference>
<dbReference type="EMBL" id="AMRI01000002">
    <property type="protein sequence ID" value="EKE77394.1"/>
    <property type="molecule type" value="Genomic_DNA"/>
</dbReference>
<dbReference type="GO" id="GO:0005506">
    <property type="term" value="F:iron ion binding"/>
    <property type="evidence" value="ECO:0007669"/>
    <property type="project" value="InterPro"/>
</dbReference>
<comment type="caution">
    <text evidence="8">The sequence shown here is derived from an EMBL/GenBank/DDBJ whole genome shotgun (WGS) entry which is preliminary data.</text>
</comment>
<keyword evidence="3" id="KW-0847">Vitamin C</keyword>
<feature type="domain" description="Fe2OG dioxygenase" evidence="7">
    <location>
        <begin position="120"/>
        <end position="221"/>
    </location>
</feature>
<dbReference type="Gene3D" id="2.60.120.620">
    <property type="entry name" value="q2cbj1_9rhob like domain"/>
    <property type="match status" value="1"/>
</dbReference>
<dbReference type="GO" id="GO:0031418">
    <property type="term" value="F:L-ascorbic acid binding"/>
    <property type="evidence" value="ECO:0007669"/>
    <property type="project" value="UniProtKB-KW"/>
</dbReference>
<evidence type="ECO:0000256" key="5">
    <source>
        <dbReference type="ARBA" id="ARBA00023002"/>
    </source>
</evidence>
<reference evidence="8 9" key="1">
    <citation type="journal article" date="2012" name="J. Bacteriol.">
        <title>Genome Sequence of Gallaecimonas xiamenensis Type Strain 3-C-1.</title>
        <authorList>
            <person name="Lai Q."/>
            <person name="Wang L."/>
            <person name="Wang W."/>
            <person name="Shao Z."/>
        </authorList>
    </citation>
    <scope>NUCLEOTIDE SEQUENCE [LARGE SCALE GENOMIC DNA]</scope>
    <source>
        <strain evidence="8 9">3-C-1</strain>
    </source>
</reference>
<evidence type="ECO:0000256" key="3">
    <source>
        <dbReference type="ARBA" id="ARBA00022896"/>
    </source>
</evidence>
<dbReference type="InterPro" id="IPR005123">
    <property type="entry name" value="Oxoglu/Fe-dep_dioxygenase_dom"/>
</dbReference>
<protein>
    <submittedName>
        <fullName evidence="8">2OG-Fe(II) oxygenase</fullName>
    </submittedName>
</protein>
<dbReference type="GO" id="GO:0016705">
    <property type="term" value="F:oxidoreductase activity, acting on paired donors, with incorporation or reduction of molecular oxygen"/>
    <property type="evidence" value="ECO:0007669"/>
    <property type="project" value="InterPro"/>
</dbReference>
<accession>K2K393</accession>
<dbReference type="GO" id="GO:0051213">
    <property type="term" value="F:dioxygenase activity"/>
    <property type="evidence" value="ECO:0007669"/>
    <property type="project" value="UniProtKB-KW"/>
</dbReference>
<keyword evidence="5" id="KW-0560">Oxidoreductase</keyword>
<keyword evidence="4" id="KW-0223">Dioxygenase</keyword>
<dbReference type="eggNOG" id="COG3751">
    <property type="taxonomic scope" value="Bacteria"/>
</dbReference>
<dbReference type="SMART" id="SM00702">
    <property type="entry name" value="P4Hc"/>
    <property type="match status" value="1"/>
</dbReference>
<keyword evidence="6" id="KW-0408">Iron</keyword>
<evidence type="ECO:0000259" key="7">
    <source>
        <dbReference type="PROSITE" id="PS51471"/>
    </source>
</evidence>
<evidence type="ECO:0000256" key="6">
    <source>
        <dbReference type="ARBA" id="ARBA00023004"/>
    </source>
</evidence>
<dbReference type="RefSeq" id="WP_008482374.1">
    <property type="nucleotide sequence ID" value="NZ_AMRI01000002.1"/>
</dbReference>
<dbReference type="InterPro" id="IPR044862">
    <property type="entry name" value="Pro_4_hyd_alph_FE2OG_OXY"/>
</dbReference>
<comment type="cofactor">
    <cofactor evidence="1">
        <name>L-ascorbate</name>
        <dbReference type="ChEBI" id="CHEBI:38290"/>
    </cofactor>
</comment>
<proteinExistence type="predicted"/>
<name>K2K393_9GAMM</name>
<evidence type="ECO:0000256" key="2">
    <source>
        <dbReference type="ARBA" id="ARBA00022723"/>
    </source>
</evidence>
<organism evidence="8 9">
    <name type="scientific">Gallaecimonas xiamenensis 3-C-1</name>
    <dbReference type="NCBI Taxonomy" id="745411"/>
    <lineage>
        <taxon>Bacteria</taxon>
        <taxon>Pseudomonadati</taxon>
        <taxon>Pseudomonadota</taxon>
        <taxon>Gammaproteobacteria</taxon>
        <taxon>Enterobacterales</taxon>
        <taxon>Gallaecimonadaceae</taxon>
        <taxon>Gallaecimonas</taxon>
    </lineage>
</organism>
<keyword evidence="9" id="KW-1185">Reference proteome</keyword>
<dbReference type="Pfam" id="PF13640">
    <property type="entry name" value="2OG-FeII_Oxy_3"/>
    <property type="match status" value="1"/>
</dbReference>
<dbReference type="PROSITE" id="PS51471">
    <property type="entry name" value="FE2OG_OXY"/>
    <property type="match status" value="1"/>
</dbReference>
<dbReference type="InterPro" id="IPR045054">
    <property type="entry name" value="P4HA-like"/>
</dbReference>
<gene>
    <name evidence="8" type="ORF">B3C1_01245</name>
</gene>
<dbReference type="Proteomes" id="UP000006755">
    <property type="component" value="Unassembled WGS sequence"/>
</dbReference>
<keyword evidence="2" id="KW-0479">Metal-binding</keyword>
<evidence type="ECO:0000313" key="9">
    <source>
        <dbReference type="Proteomes" id="UP000006755"/>
    </source>
</evidence>
<dbReference type="AlphaFoldDB" id="K2K393"/>
<dbReference type="PANTHER" id="PTHR10869:SF246">
    <property type="entry name" value="TRANSMEMBRANE PROLYL 4-HYDROXYLASE"/>
    <property type="match status" value="1"/>
</dbReference>
<dbReference type="OrthoDB" id="564897at2"/>
<dbReference type="InterPro" id="IPR006620">
    <property type="entry name" value="Pro_4_hyd_alph"/>
</dbReference>
<evidence type="ECO:0000256" key="4">
    <source>
        <dbReference type="ARBA" id="ARBA00022964"/>
    </source>
</evidence>